<dbReference type="EMBL" id="JAWJZF010000158">
    <property type="protein sequence ID" value="MDX2290810.1"/>
    <property type="molecule type" value="Genomic_DNA"/>
</dbReference>
<evidence type="ECO:0000313" key="2">
    <source>
        <dbReference type="EMBL" id="MDX2290810.1"/>
    </source>
</evidence>
<feature type="region of interest" description="Disordered" evidence="1">
    <location>
        <begin position="116"/>
        <end position="139"/>
    </location>
</feature>
<dbReference type="Proteomes" id="UP001278571">
    <property type="component" value="Unassembled WGS sequence"/>
</dbReference>
<name>A0ABU4JZ85_9ACTN</name>
<reference evidence="2 3" key="1">
    <citation type="submission" date="2023-10" db="EMBL/GenBank/DDBJ databases">
        <authorList>
            <person name="Wang X.X."/>
        </authorList>
    </citation>
    <scope>NUCLEOTIDE SEQUENCE [LARGE SCALE GENOMIC DNA]</scope>
    <source>
        <strain evidence="2 3">NBRC 12816</strain>
    </source>
</reference>
<organism evidence="2 3">
    <name type="scientific">Streptomyces roseolus</name>
    <dbReference type="NCBI Taxonomy" id="67358"/>
    <lineage>
        <taxon>Bacteria</taxon>
        <taxon>Bacillati</taxon>
        <taxon>Actinomycetota</taxon>
        <taxon>Actinomycetes</taxon>
        <taxon>Kitasatosporales</taxon>
        <taxon>Streptomycetaceae</taxon>
        <taxon>Streptomyces</taxon>
    </lineage>
</organism>
<keyword evidence="3" id="KW-1185">Reference proteome</keyword>
<feature type="compositionally biased region" description="Pro residues" evidence="1">
    <location>
        <begin position="121"/>
        <end position="132"/>
    </location>
</feature>
<accession>A0ABU4JZ85</accession>
<proteinExistence type="predicted"/>
<comment type="caution">
    <text evidence="2">The sequence shown here is derived from an EMBL/GenBank/DDBJ whole genome shotgun (WGS) entry which is preliminary data.</text>
</comment>
<gene>
    <name evidence="2" type="ORF">R2363_01195</name>
</gene>
<evidence type="ECO:0000313" key="3">
    <source>
        <dbReference type="Proteomes" id="UP001278571"/>
    </source>
</evidence>
<evidence type="ECO:0000256" key="1">
    <source>
        <dbReference type="SAM" id="MobiDB-lite"/>
    </source>
</evidence>
<sequence>MNRLNDERLRTWTLRWMALLAADSQDQRAWLGDRDLDTASVVEEVELVCRISAGLAERAVLASEDTRDLQELGRHLAALTPDRRAGLWAESLVTDRTWTEVRTLARRILHRTTGDWRRPLPDPAGAPHPPHGGPAVVIA</sequence>
<protein>
    <submittedName>
        <fullName evidence="2">Uncharacterized protein</fullName>
    </submittedName>
</protein>
<dbReference type="RefSeq" id="WP_319007403.1">
    <property type="nucleotide sequence ID" value="NZ_JAWJZF010000158.1"/>
</dbReference>